<proteinExistence type="predicted"/>
<organism evidence="1 2">
    <name type="scientific">Solidesulfovibrio magneticus (strain ATCC 700980 / DSM 13731 / RS-1)</name>
    <name type="common">Desulfovibrio magneticus</name>
    <dbReference type="NCBI Taxonomy" id="573370"/>
    <lineage>
        <taxon>Bacteria</taxon>
        <taxon>Pseudomonadati</taxon>
        <taxon>Thermodesulfobacteriota</taxon>
        <taxon>Desulfovibrionia</taxon>
        <taxon>Desulfovibrionales</taxon>
        <taxon>Desulfovibrionaceae</taxon>
        <taxon>Solidesulfovibrio</taxon>
    </lineage>
</organism>
<dbReference type="EMBL" id="AP010904">
    <property type="protein sequence ID" value="BAH73583.1"/>
    <property type="molecule type" value="Genomic_DNA"/>
</dbReference>
<dbReference type="KEGG" id="dma:DMR_00920"/>
<dbReference type="AlphaFoldDB" id="C4XTR8"/>
<evidence type="ECO:0000313" key="2">
    <source>
        <dbReference type="Proteomes" id="UP000009071"/>
    </source>
</evidence>
<sequence length="73" mass="8325">MAGLLALPPKNDHISVGYSQKEALAANYLTRKSNDFSYICGMAFKRSWVRFPPAPPRRMPRGYREIGDPFFFA</sequence>
<dbReference type="Proteomes" id="UP000009071">
    <property type="component" value="Chromosome"/>
</dbReference>
<dbReference type="HOGENOM" id="CLU_2698637_0_0_7"/>
<name>C4XTR8_SOLM1</name>
<dbReference type="STRING" id="573370.DMR_00920"/>
<keyword evidence="2" id="KW-1185">Reference proteome</keyword>
<gene>
    <name evidence="1" type="ordered locus">DMR_00920</name>
</gene>
<protein>
    <submittedName>
        <fullName evidence="1">Uncharacterized protein</fullName>
    </submittedName>
</protein>
<accession>C4XTR8</accession>
<evidence type="ECO:0000313" key="1">
    <source>
        <dbReference type="EMBL" id="BAH73583.1"/>
    </source>
</evidence>
<reference evidence="1 2" key="1">
    <citation type="journal article" date="2009" name="Genome Res.">
        <title>Whole genome sequence of Desulfovibrio magneticus strain RS-1 revealed common gene clusters in magnetotactic bacteria.</title>
        <authorList>
            <person name="Nakazawa H."/>
            <person name="Arakaki A."/>
            <person name="Narita-Yamada S."/>
            <person name="Yashiro I."/>
            <person name="Jinno K."/>
            <person name="Aoki N."/>
            <person name="Tsuruyama A."/>
            <person name="Okamura Y."/>
            <person name="Tanikawa S."/>
            <person name="Fujita N."/>
            <person name="Takeyama H."/>
            <person name="Matsunaga T."/>
        </authorList>
    </citation>
    <scope>NUCLEOTIDE SEQUENCE [LARGE SCALE GENOMIC DNA]</scope>
    <source>
        <strain evidence="2">ATCC 700980 / DSM 13731 / RS-1</strain>
    </source>
</reference>